<dbReference type="AlphaFoldDB" id="A0A6J6SGN6"/>
<dbReference type="PANTHER" id="PTHR30011">
    <property type="entry name" value="ALKANESULFONATE MONOOXYGENASE-RELATED"/>
    <property type="match status" value="1"/>
</dbReference>
<dbReference type="InterPro" id="IPR011251">
    <property type="entry name" value="Luciferase-like_dom"/>
</dbReference>
<dbReference type="InterPro" id="IPR051260">
    <property type="entry name" value="Diverse_substr_monoxygenases"/>
</dbReference>
<dbReference type="Gene3D" id="3.20.20.30">
    <property type="entry name" value="Luciferase-like domain"/>
    <property type="match status" value="1"/>
</dbReference>
<gene>
    <name evidence="2" type="ORF">UFOPK2761_00712</name>
</gene>
<dbReference type="NCBIfam" id="TIGR03619">
    <property type="entry name" value="F420_Rv2161c"/>
    <property type="match status" value="1"/>
</dbReference>
<dbReference type="EMBL" id="CAEZYQ010000004">
    <property type="protein sequence ID" value="CAB4733868.1"/>
    <property type="molecule type" value="Genomic_DNA"/>
</dbReference>
<dbReference type="Pfam" id="PF00296">
    <property type="entry name" value="Bac_luciferase"/>
    <property type="match status" value="1"/>
</dbReference>
<dbReference type="InterPro" id="IPR019921">
    <property type="entry name" value="Lucif-like_OxRdtase_Rv2161c"/>
</dbReference>
<organism evidence="2">
    <name type="scientific">freshwater metagenome</name>
    <dbReference type="NCBI Taxonomy" id="449393"/>
    <lineage>
        <taxon>unclassified sequences</taxon>
        <taxon>metagenomes</taxon>
        <taxon>ecological metagenomes</taxon>
    </lineage>
</organism>
<dbReference type="InterPro" id="IPR036661">
    <property type="entry name" value="Luciferase-like_sf"/>
</dbReference>
<dbReference type="PANTHER" id="PTHR30011:SF32">
    <property type="entry name" value="CONSERVED PROTEIN"/>
    <property type="match status" value="1"/>
</dbReference>
<name>A0A6J6SGN6_9ZZZZ</name>
<feature type="domain" description="Luciferase-like" evidence="1">
    <location>
        <begin position="11"/>
        <end position="234"/>
    </location>
</feature>
<accession>A0A6J6SGN6</accession>
<evidence type="ECO:0000259" key="1">
    <source>
        <dbReference type="Pfam" id="PF00296"/>
    </source>
</evidence>
<reference evidence="2" key="1">
    <citation type="submission" date="2020-05" db="EMBL/GenBank/DDBJ databases">
        <authorList>
            <person name="Chiriac C."/>
            <person name="Salcher M."/>
            <person name="Ghai R."/>
            <person name="Kavagutti S V."/>
        </authorList>
    </citation>
    <scope>NUCLEOTIDE SEQUENCE</scope>
</reference>
<protein>
    <submittedName>
        <fullName evidence="2">Unannotated protein</fullName>
    </submittedName>
</protein>
<sequence length="297" mass="32736">MRFSISTAYLPLTELPALAAAADRLGYDAMAVPDHVVDLETLQTPYPYTRDGARRWDHDAAWPDPWVLVGALAAVTTRLRFFTSVYVPALRNPFQVAKSVGTAAVLSGNRVALGIGIGWCREEFELLGQDFSTRGKRTDEALALMEQLWQPGWTEFEGTHYAAPRLVMEPTPTARIPVYVGGLSEVAMRRAARHDGWVGDLYTVEEAAGHAATLARMREEAGNERDFSFITALTDAFLPEQFAAAEERGVTDVMTMPWAYYHGLDVGLEQKLDGMERFAADVLRPLGIAPGTTTPEM</sequence>
<dbReference type="SUPFAM" id="SSF51679">
    <property type="entry name" value="Bacterial luciferase-like"/>
    <property type="match status" value="1"/>
</dbReference>
<proteinExistence type="predicted"/>
<evidence type="ECO:0000313" key="2">
    <source>
        <dbReference type="EMBL" id="CAB4733868.1"/>
    </source>
</evidence>
<dbReference type="GO" id="GO:0016705">
    <property type="term" value="F:oxidoreductase activity, acting on paired donors, with incorporation or reduction of molecular oxygen"/>
    <property type="evidence" value="ECO:0007669"/>
    <property type="project" value="InterPro"/>
</dbReference>